<dbReference type="AlphaFoldDB" id="A0AAE0U353"/>
<comment type="caution">
    <text evidence="2">The sequence shown here is derived from an EMBL/GenBank/DDBJ whole genome shotgun (WGS) entry which is preliminary data.</text>
</comment>
<reference evidence="2" key="1">
    <citation type="journal article" date="2023" name="Mol. Phylogenet. Evol.">
        <title>Genome-scale phylogeny and comparative genomics of the fungal order Sordariales.</title>
        <authorList>
            <person name="Hensen N."/>
            <person name="Bonometti L."/>
            <person name="Westerberg I."/>
            <person name="Brannstrom I.O."/>
            <person name="Guillou S."/>
            <person name="Cros-Aarteil S."/>
            <person name="Calhoun S."/>
            <person name="Haridas S."/>
            <person name="Kuo A."/>
            <person name="Mondo S."/>
            <person name="Pangilinan J."/>
            <person name="Riley R."/>
            <person name="LaButti K."/>
            <person name="Andreopoulos B."/>
            <person name="Lipzen A."/>
            <person name="Chen C."/>
            <person name="Yan M."/>
            <person name="Daum C."/>
            <person name="Ng V."/>
            <person name="Clum A."/>
            <person name="Steindorff A."/>
            <person name="Ohm R.A."/>
            <person name="Martin F."/>
            <person name="Silar P."/>
            <person name="Natvig D.O."/>
            <person name="Lalanne C."/>
            <person name="Gautier V."/>
            <person name="Ament-Velasquez S.L."/>
            <person name="Kruys A."/>
            <person name="Hutchinson M.I."/>
            <person name="Powell A.J."/>
            <person name="Barry K."/>
            <person name="Miller A.N."/>
            <person name="Grigoriev I.V."/>
            <person name="Debuchy R."/>
            <person name="Gladieux P."/>
            <person name="Hiltunen Thoren M."/>
            <person name="Johannesson H."/>
        </authorList>
    </citation>
    <scope>NUCLEOTIDE SEQUENCE</scope>
    <source>
        <strain evidence="2">FGSC 1904</strain>
    </source>
</reference>
<dbReference type="EMBL" id="JAUTDP010000014">
    <property type="protein sequence ID" value="KAK3389137.1"/>
    <property type="molecule type" value="Genomic_DNA"/>
</dbReference>
<organism evidence="2 3">
    <name type="scientific">Sordaria brevicollis</name>
    <dbReference type="NCBI Taxonomy" id="83679"/>
    <lineage>
        <taxon>Eukaryota</taxon>
        <taxon>Fungi</taxon>
        <taxon>Dikarya</taxon>
        <taxon>Ascomycota</taxon>
        <taxon>Pezizomycotina</taxon>
        <taxon>Sordariomycetes</taxon>
        <taxon>Sordariomycetidae</taxon>
        <taxon>Sordariales</taxon>
        <taxon>Sordariaceae</taxon>
        <taxon>Sordaria</taxon>
    </lineage>
</organism>
<feature type="region of interest" description="Disordered" evidence="1">
    <location>
        <begin position="525"/>
        <end position="545"/>
    </location>
</feature>
<dbReference type="Proteomes" id="UP001281003">
    <property type="component" value="Unassembled WGS sequence"/>
</dbReference>
<feature type="compositionally biased region" description="Low complexity" evidence="1">
    <location>
        <begin position="679"/>
        <end position="689"/>
    </location>
</feature>
<evidence type="ECO:0000256" key="1">
    <source>
        <dbReference type="SAM" id="MobiDB-lite"/>
    </source>
</evidence>
<proteinExistence type="predicted"/>
<reference evidence="2" key="2">
    <citation type="submission" date="2023-07" db="EMBL/GenBank/DDBJ databases">
        <authorList>
            <consortium name="Lawrence Berkeley National Laboratory"/>
            <person name="Haridas S."/>
            <person name="Hensen N."/>
            <person name="Bonometti L."/>
            <person name="Westerberg I."/>
            <person name="Brannstrom I.O."/>
            <person name="Guillou S."/>
            <person name="Cros-Aarteil S."/>
            <person name="Calhoun S."/>
            <person name="Kuo A."/>
            <person name="Mondo S."/>
            <person name="Pangilinan J."/>
            <person name="Riley R."/>
            <person name="LaButti K."/>
            <person name="Andreopoulos B."/>
            <person name="Lipzen A."/>
            <person name="Chen C."/>
            <person name="Yanf M."/>
            <person name="Daum C."/>
            <person name="Ng V."/>
            <person name="Clum A."/>
            <person name="Steindorff A."/>
            <person name="Ohm R."/>
            <person name="Martin F."/>
            <person name="Silar P."/>
            <person name="Natvig D."/>
            <person name="Lalanne C."/>
            <person name="Gautier V."/>
            <person name="Ament-velasquez S.L."/>
            <person name="Kruys A."/>
            <person name="Hutchinson M.I."/>
            <person name="Powell A.J."/>
            <person name="Barry K."/>
            <person name="Miller A.N."/>
            <person name="Grigoriev I.V."/>
            <person name="Debuchy R."/>
            <person name="Gladieux P."/>
            <person name="Thoren M.H."/>
            <person name="Johannesson H."/>
        </authorList>
    </citation>
    <scope>NUCLEOTIDE SEQUENCE</scope>
    <source>
        <strain evidence="2">FGSC 1904</strain>
    </source>
</reference>
<accession>A0AAE0U353</accession>
<protein>
    <submittedName>
        <fullName evidence="2">Uncharacterized protein</fullName>
    </submittedName>
</protein>
<feature type="compositionally biased region" description="Polar residues" evidence="1">
    <location>
        <begin position="591"/>
        <end position="608"/>
    </location>
</feature>
<feature type="compositionally biased region" description="Basic and acidic residues" evidence="1">
    <location>
        <begin position="94"/>
        <end position="103"/>
    </location>
</feature>
<evidence type="ECO:0000313" key="2">
    <source>
        <dbReference type="EMBL" id="KAK3389137.1"/>
    </source>
</evidence>
<gene>
    <name evidence="2" type="ORF">B0T20DRAFT_95222</name>
</gene>
<feature type="region of interest" description="Disordered" evidence="1">
    <location>
        <begin position="586"/>
        <end position="617"/>
    </location>
</feature>
<name>A0AAE0U353_SORBR</name>
<feature type="region of interest" description="Disordered" evidence="1">
    <location>
        <begin position="656"/>
        <end position="689"/>
    </location>
</feature>
<feature type="region of interest" description="Disordered" evidence="1">
    <location>
        <begin position="53"/>
        <end position="186"/>
    </location>
</feature>
<evidence type="ECO:0000313" key="3">
    <source>
        <dbReference type="Proteomes" id="UP001281003"/>
    </source>
</evidence>
<feature type="compositionally biased region" description="Low complexity" evidence="1">
    <location>
        <begin position="124"/>
        <end position="175"/>
    </location>
</feature>
<keyword evidence="3" id="KW-1185">Reference proteome</keyword>
<feature type="region of interest" description="Disordered" evidence="1">
    <location>
        <begin position="371"/>
        <end position="391"/>
    </location>
</feature>
<sequence>MEIGTHFKDFNFPELLVQSLEESEVFFNTKSMTAGYPCQGLAAAATHVDDEDCPYQTSDQMTNPRLAPNHHHRRTSSRTSSHYESLAPQSVRHSLHEGTERRLVAGMSGYPHPEQLGVADDSSDSSSESSAEIMPPSIRTRQQSVVTTTTSISGRSSSPFSCKPHSPSSTSSKPTTNRHGTWFDDEPDFMPGSEENEMVNDRYCPPRPQTALGFNDPTLGKALPSAPSSPKTPFPNLAPLAVPIHLTENNDRPRTSSGQSCIGKPRIIDIHPPVVPKRKSSLRRLHLQKPPTLPAFCQQEGSASEADLSQHGDVQTRGITLLPSPTLPVLSTPGGRTIIDASKRPSLELYMKKKAPQTQTAPMDAAMVRNETVRDEQPSTDSAPDLRSKLSVKTSTGHLQDWIRSHTEPVIGRVRAGSFIPSSPVAGVPLPADVLNTLRISISCFPETTLLTSSLSIETIRTYSRKLKHQVRKPGGNSNSLDDDDNESVFTFSNLSTKPRKRWNLPSLIQSRRTHNKRFASYAHDLTTGTGNTSPLEPRVSNKPSGVPEWAPIKNIFPTGTDRLCDALYAHLIAYNYIGTLCPPQPGTSPKEGTNSSHAPQRSPSSPTRHSDDNNVRRIPRKAESILGMNDDSAPGAANHFAGGAVYYSPRGDGGFSRPFTRGDSGEKGGGHAAPKMPTSSGGSSNGGTASAGCDLTALRDIHAGLARCIARLVTTLKLTTGEGMVEGETLSPRDNVALDPFLLRTLCELVRCSEETLVC</sequence>